<dbReference type="InterPro" id="IPR000515">
    <property type="entry name" value="MetI-like"/>
</dbReference>
<evidence type="ECO:0000256" key="6">
    <source>
        <dbReference type="ARBA" id="ARBA00022592"/>
    </source>
</evidence>
<keyword evidence="7 10" id="KW-0812">Transmembrane</keyword>
<evidence type="ECO:0000256" key="10">
    <source>
        <dbReference type="RuleBase" id="RU363043"/>
    </source>
</evidence>
<comment type="function">
    <text evidence="1">Part of the binding-protein-dependent transport system for phosphate; probably responsible for the translocation of the substrate across the membrane.</text>
</comment>
<comment type="caution">
    <text evidence="12">The sequence shown here is derived from an EMBL/GenBank/DDBJ whole genome shotgun (WGS) entry which is preliminary data.</text>
</comment>
<feature type="transmembrane region" description="Helical" evidence="10">
    <location>
        <begin position="39"/>
        <end position="60"/>
    </location>
</feature>
<dbReference type="InterPro" id="IPR035906">
    <property type="entry name" value="MetI-like_sf"/>
</dbReference>
<dbReference type="RefSeq" id="WP_239022040.1">
    <property type="nucleotide sequence ID" value="NZ_CP034929.1"/>
</dbReference>
<reference evidence="13" key="1">
    <citation type="journal article" date="2019" name="Int. J. Syst. Evol. Microbiol.">
        <title>The Global Catalogue of Microorganisms (GCM) 10K type strain sequencing project: providing services to taxonomists for standard genome sequencing and annotation.</title>
        <authorList>
            <consortium name="The Broad Institute Genomics Platform"/>
            <consortium name="The Broad Institute Genome Sequencing Center for Infectious Disease"/>
            <person name="Wu L."/>
            <person name="Ma J."/>
        </authorList>
    </citation>
    <scope>NUCLEOTIDE SEQUENCE [LARGE SCALE GENOMIC DNA]</scope>
    <source>
        <strain evidence="13">DFY28</strain>
    </source>
</reference>
<evidence type="ECO:0000256" key="8">
    <source>
        <dbReference type="ARBA" id="ARBA00022989"/>
    </source>
</evidence>
<dbReference type="PANTHER" id="PTHR42922">
    <property type="entry name" value="PHOSPHATE TRANSPORT SYSTEM PERMEASE PROTEIN PSTA"/>
    <property type="match status" value="1"/>
</dbReference>
<evidence type="ECO:0000256" key="3">
    <source>
        <dbReference type="ARBA" id="ARBA00007069"/>
    </source>
</evidence>
<feature type="transmembrane region" description="Helical" evidence="10">
    <location>
        <begin position="98"/>
        <end position="122"/>
    </location>
</feature>
<dbReference type="CDD" id="cd06261">
    <property type="entry name" value="TM_PBP2"/>
    <property type="match status" value="1"/>
</dbReference>
<comment type="subcellular location">
    <subcellularLocation>
        <location evidence="2 10">Cell membrane</location>
        <topology evidence="2 10">Multi-pass membrane protein</topology>
    </subcellularLocation>
</comment>
<dbReference type="Proteomes" id="UP001596098">
    <property type="component" value="Unassembled WGS sequence"/>
</dbReference>
<keyword evidence="5 10" id="KW-1003">Cell membrane</keyword>
<dbReference type="EMBL" id="JBHSQI010000008">
    <property type="protein sequence ID" value="MFC6154665.1"/>
    <property type="molecule type" value="Genomic_DNA"/>
</dbReference>
<evidence type="ECO:0000313" key="13">
    <source>
        <dbReference type="Proteomes" id="UP001596098"/>
    </source>
</evidence>
<keyword evidence="6" id="KW-0592">Phosphate transport</keyword>
<proteinExistence type="inferred from homology"/>
<keyword evidence="8 10" id="KW-1133">Transmembrane helix</keyword>
<feature type="transmembrane region" description="Helical" evidence="10">
    <location>
        <begin position="152"/>
        <end position="182"/>
    </location>
</feature>
<evidence type="ECO:0000256" key="9">
    <source>
        <dbReference type="ARBA" id="ARBA00023136"/>
    </source>
</evidence>
<gene>
    <name evidence="12" type="primary">pstA</name>
    <name evidence="12" type="ORF">ACFPWU_13435</name>
</gene>
<feature type="transmembrane region" description="Helical" evidence="10">
    <location>
        <begin position="194"/>
        <end position="220"/>
    </location>
</feature>
<keyword evidence="13" id="KW-1185">Reference proteome</keyword>
<feature type="domain" description="ABC transmembrane type-1" evidence="11">
    <location>
        <begin position="156"/>
        <end position="359"/>
    </location>
</feature>
<dbReference type="PANTHER" id="PTHR42922:SF1">
    <property type="entry name" value="PHOSPHATE TRANSPORT SYSTEM PERMEASE PROTEIN PSTA"/>
    <property type="match status" value="1"/>
</dbReference>
<keyword evidence="4" id="KW-0813">Transport</keyword>
<feature type="transmembrane region" description="Helical" evidence="10">
    <location>
        <begin position="273"/>
        <end position="294"/>
    </location>
</feature>
<evidence type="ECO:0000256" key="1">
    <source>
        <dbReference type="ARBA" id="ARBA00003510"/>
    </source>
</evidence>
<dbReference type="InterPro" id="IPR005672">
    <property type="entry name" value="Phosphate_PstA"/>
</dbReference>
<feature type="transmembrane region" description="Helical" evidence="10">
    <location>
        <begin position="226"/>
        <end position="252"/>
    </location>
</feature>
<protein>
    <recommendedName>
        <fullName evidence="10">Phosphate transport system permease protein PstA</fullName>
    </recommendedName>
</protein>
<keyword evidence="9 10" id="KW-0472">Membrane</keyword>
<dbReference type="PROSITE" id="PS50928">
    <property type="entry name" value="ABC_TM1"/>
    <property type="match status" value="1"/>
</dbReference>
<dbReference type="Pfam" id="PF00528">
    <property type="entry name" value="BPD_transp_1"/>
    <property type="match status" value="1"/>
</dbReference>
<evidence type="ECO:0000313" key="12">
    <source>
        <dbReference type="EMBL" id="MFC6154665.1"/>
    </source>
</evidence>
<organism evidence="12 13">
    <name type="scientific">Nocardioides yefusunii</name>
    <dbReference type="NCBI Taxonomy" id="2500546"/>
    <lineage>
        <taxon>Bacteria</taxon>
        <taxon>Bacillati</taxon>
        <taxon>Actinomycetota</taxon>
        <taxon>Actinomycetes</taxon>
        <taxon>Propionibacteriales</taxon>
        <taxon>Nocardioidaceae</taxon>
        <taxon>Nocardioides</taxon>
    </lineage>
</organism>
<evidence type="ECO:0000256" key="2">
    <source>
        <dbReference type="ARBA" id="ARBA00004651"/>
    </source>
</evidence>
<dbReference type="InterPro" id="IPR051408">
    <property type="entry name" value="Phosphate_transprt_permease"/>
</dbReference>
<accession>A0ABW1R247</accession>
<dbReference type="Gene3D" id="1.10.3720.10">
    <property type="entry name" value="MetI-like"/>
    <property type="match status" value="1"/>
</dbReference>
<comment type="similarity">
    <text evidence="3 10">Belongs to the binding-protein-dependent transport system permease family. CysTW subfamily.</text>
</comment>
<feature type="transmembrane region" description="Helical" evidence="10">
    <location>
        <begin position="341"/>
        <end position="363"/>
    </location>
</feature>
<feature type="transmembrane region" description="Helical" evidence="10">
    <location>
        <begin position="66"/>
        <end position="86"/>
    </location>
</feature>
<evidence type="ECO:0000256" key="4">
    <source>
        <dbReference type="ARBA" id="ARBA00022448"/>
    </source>
</evidence>
<sequence>MSTTLPPSRPETVTALTAVATPQREVLRRTDGRTSEDRFALLGSLAASLALTWLLGTKIFAVSGGVAFTGLWYLVLLTVYAAVSALTQPRHVVKDRLASTAVVGAPLLVGLALLSTVVVTVMHGLPALTHLNFYTHDMAGVRPDDPFTRGGILHALVGTLIEVGIAVAIAMPLGVAAAVYICEVGGRGARLVRMVVEAMTALPSIVAGLFVYTVCLVHLGMPASGLSAALALAVMALPIMARASCVIFSVVPGGLREASYALGATRWQTVRKVVLPTARAGLATALILGMARAIGETAPVLLTSGASTYFNANPLDEPMNSLPLYIYAAVTSGSPQMEQRAYAAAAVLLVVVLLMFVIARLVAGGRKSR</sequence>
<name>A0ABW1R247_9ACTN</name>
<dbReference type="NCBIfam" id="TIGR00974">
    <property type="entry name" value="3a0107s02c"/>
    <property type="match status" value="1"/>
</dbReference>
<evidence type="ECO:0000259" key="11">
    <source>
        <dbReference type="PROSITE" id="PS50928"/>
    </source>
</evidence>
<evidence type="ECO:0000256" key="7">
    <source>
        <dbReference type="ARBA" id="ARBA00022692"/>
    </source>
</evidence>
<evidence type="ECO:0000256" key="5">
    <source>
        <dbReference type="ARBA" id="ARBA00022475"/>
    </source>
</evidence>
<dbReference type="SUPFAM" id="SSF161098">
    <property type="entry name" value="MetI-like"/>
    <property type="match status" value="1"/>
</dbReference>